<dbReference type="OrthoDB" id="1726119at2759"/>
<dbReference type="Proteomes" id="UP000308768">
    <property type="component" value="Unassembled WGS sequence"/>
</dbReference>
<dbReference type="InterPro" id="IPR036869">
    <property type="entry name" value="J_dom_sf"/>
</dbReference>
<feature type="region of interest" description="Disordered" evidence="1">
    <location>
        <begin position="1"/>
        <end position="88"/>
    </location>
</feature>
<comment type="caution">
    <text evidence="2">The sequence shown here is derived from an EMBL/GenBank/DDBJ whole genome shotgun (WGS) entry which is preliminary data.</text>
</comment>
<organism evidence="2 3">
    <name type="scientific">Cryomyces minteri</name>
    <dbReference type="NCBI Taxonomy" id="331657"/>
    <lineage>
        <taxon>Eukaryota</taxon>
        <taxon>Fungi</taxon>
        <taxon>Dikarya</taxon>
        <taxon>Ascomycota</taxon>
        <taxon>Pezizomycotina</taxon>
        <taxon>Dothideomycetes</taxon>
        <taxon>Dothideomycetes incertae sedis</taxon>
        <taxon>Cryomyces</taxon>
    </lineage>
</organism>
<keyword evidence="3" id="KW-1185">Reference proteome</keyword>
<evidence type="ECO:0000256" key="1">
    <source>
        <dbReference type="SAM" id="MobiDB-lite"/>
    </source>
</evidence>
<name>A0A4U0WIJ2_9PEZI</name>
<dbReference type="Gene3D" id="1.10.287.110">
    <property type="entry name" value="DnaJ domain"/>
    <property type="match status" value="1"/>
</dbReference>
<evidence type="ECO:0008006" key="4">
    <source>
        <dbReference type="Google" id="ProtNLM"/>
    </source>
</evidence>
<dbReference type="EMBL" id="NAJN01001560">
    <property type="protein sequence ID" value="TKA62457.1"/>
    <property type="molecule type" value="Genomic_DNA"/>
</dbReference>
<feature type="compositionally biased region" description="Basic and acidic residues" evidence="1">
    <location>
        <begin position="14"/>
        <end position="25"/>
    </location>
</feature>
<evidence type="ECO:0000313" key="3">
    <source>
        <dbReference type="Proteomes" id="UP000308768"/>
    </source>
</evidence>
<reference evidence="2 3" key="1">
    <citation type="submission" date="2017-03" db="EMBL/GenBank/DDBJ databases">
        <title>Genomes of endolithic fungi from Antarctica.</title>
        <authorList>
            <person name="Coleine C."/>
            <person name="Masonjones S."/>
            <person name="Stajich J.E."/>
        </authorList>
    </citation>
    <scope>NUCLEOTIDE SEQUENCE [LARGE SCALE GENOMIC DNA]</scope>
    <source>
        <strain evidence="2 3">CCFEE 5187</strain>
    </source>
</reference>
<proteinExistence type="predicted"/>
<feature type="compositionally biased region" description="Low complexity" evidence="1">
    <location>
        <begin position="29"/>
        <end position="40"/>
    </location>
</feature>
<sequence>MGQVNEAYEVLSDPELKARFDRGDDPNDQSQQGQPFQGSPFGHGAGGQQYFYQQRSGGGGGPQFKFQHSGGGGGGGRQFQFPGGFPFP</sequence>
<dbReference type="STRING" id="331657.A0A4U0WIJ2"/>
<dbReference type="AlphaFoldDB" id="A0A4U0WIJ2"/>
<feature type="compositionally biased region" description="Low complexity" evidence="1">
    <location>
        <begin position="78"/>
        <end position="88"/>
    </location>
</feature>
<evidence type="ECO:0000313" key="2">
    <source>
        <dbReference type="EMBL" id="TKA62457.1"/>
    </source>
</evidence>
<gene>
    <name evidence="2" type="ORF">B0A49_07126</name>
</gene>
<accession>A0A4U0WIJ2</accession>
<protein>
    <recommendedName>
        <fullName evidence="4">J domain-containing protein</fullName>
    </recommendedName>
</protein>
<dbReference type="SUPFAM" id="SSF46565">
    <property type="entry name" value="Chaperone J-domain"/>
    <property type="match status" value="1"/>
</dbReference>